<evidence type="ECO:0000256" key="7">
    <source>
        <dbReference type="SAM" id="SignalP"/>
    </source>
</evidence>
<comment type="similarity">
    <text evidence="2">Belongs to the BA14k family.</text>
</comment>
<evidence type="ECO:0000313" key="9">
    <source>
        <dbReference type="Proteomes" id="UP000239434"/>
    </source>
</evidence>
<comment type="subcellular location">
    <subcellularLocation>
        <location evidence="1">Membrane</location>
        <topology evidence="1">Single-pass membrane protein</topology>
    </subcellularLocation>
</comment>
<feature type="signal peptide" evidence="7">
    <location>
        <begin position="1"/>
        <end position="28"/>
    </location>
</feature>
<comment type="caution">
    <text evidence="8">The sequence shown here is derived from an EMBL/GenBank/DDBJ whole genome shotgun (WGS) entry which is preliminary data.</text>
</comment>
<dbReference type="Pfam" id="PF07886">
    <property type="entry name" value="BA14K"/>
    <property type="match status" value="1"/>
</dbReference>
<feature type="chain" id="PRO_5015696254" description="Lectin-like protein BA14k" evidence="7">
    <location>
        <begin position="29"/>
        <end position="150"/>
    </location>
</feature>
<dbReference type="InterPro" id="IPR012413">
    <property type="entry name" value="BA14K"/>
</dbReference>
<evidence type="ECO:0000256" key="1">
    <source>
        <dbReference type="ARBA" id="ARBA00004167"/>
    </source>
</evidence>
<dbReference type="EMBL" id="PVBR01000007">
    <property type="protein sequence ID" value="PRD43336.1"/>
    <property type="molecule type" value="Genomic_DNA"/>
</dbReference>
<name>A0A2S9IS41_9HYPH</name>
<keyword evidence="7" id="KW-0732">Signal</keyword>
<evidence type="ECO:0000256" key="4">
    <source>
        <dbReference type="ARBA" id="ARBA00022475"/>
    </source>
</evidence>
<dbReference type="Proteomes" id="UP000239434">
    <property type="component" value="Unassembled WGS sequence"/>
</dbReference>
<evidence type="ECO:0000256" key="2">
    <source>
        <dbReference type="ARBA" id="ARBA00010270"/>
    </source>
</evidence>
<gene>
    <name evidence="8" type="ORF">C5748_11520</name>
</gene>
<evidence type="ECO:0000256" key="5">
    <source>
        <dbReference type="ARBA" id="ARBA00022734"/>
    </source>
</evidence>
<keyword evidence="4" id="KW-0472">Membrane</keyword>
<proteinExistence type="inferred from homology"/>
<accession>A0A2S9IS41</accession>
<keyword evidence="9" id="KW-1185">Reference proteome</keyword>
<comment type="function">
    <text evidence="6">Has immunoglobulin-binding and hemagglutination properties, and can bind to mannose. Essential for virulence. May be involved in LPS biosynthesis or polysaccharide transport.</text>
</comment>
<protein>
    <recommendedName>
        <fullName evidence="3">Lectin-like protein BA14k</fullName>
    </recommendedName>
</protein>
<organism evidence="8 9">
    <name type="scientific">Phyllobacterium phragmitis</name>
    <dbReference type="NCBI Taxonomy" id="2670329"/>
    <lineage>
        <taxon>Bacteria</taxon>
        <taxon>Pseudomonadati</taxon>
        <taxon>Pseudomonadota</taxon>
        <taxon>Alphaproteobacteria</taxon>
        <taxon>Hyphomicrobiales</taxon>
        <taxon>Phyllobacteriaceae</taxon>
        <taxon>Phyllobacterium</taxon>
    </lineage>
</organism>
<evidence type="ECO:0000313" key="8">
    <source>
        <dbReference type="EMBL" id="PRD43336.1"/>
    </source>
</evidence>
<keyword evidence="4" id="KW-1003">Cell membrane</keyword>
<evidence type="ECO:0000256" key="6">
    <source>
        <dbReference type="ARBA" id="ARBA00025321"/>
    </source>
</evidence>
<sequence>MRARISAVFAVLMSLAMGASGAIGTANAAPLSVTNPQPMAAAGQVETVQHREYRHRGHRHRPRFKHRRHWRHHNRRWDRHHGWRHHRRHYRPRYGWGVRPHYRGHRPRYRRPAGSAHVRWCYNRYRSYRAYDNSYQPYNGPRRQCYSPFI</sequence>
<dbReference type="GO" id="GO:0030246">
    <property type="term" value="F:carbohydrate binding"/>
    <property type="evidence" value="ECO:0007669"/>
    <property type="project" value="UniProtKB-KW"/>
</dbReference>
<dbReference type="AlphaFoldDB" id="A0A2S9IS41"/>
<reference evidence="8 9" key="1">
    <citation type="submission" date="2018-02" db="EMBL/GenBank/DDBJ databases">
        <title>The draft genome of Phyllobacterium sp. 1N-3.</title>
        <authorList>
            <person name="Liu L."/>
            <person name="Li L."/>
            <person name="Zhang X."/>
            <person name="Wang T."/>
            <person name="Liang L."/>
        </authorList>
    </citation>
    <scope>NUCLEOTIDE SEQUENCE [LARGE SCALE GENOMIC DNA]</scope>
    <source>
        <strain evidence="8 9">1N-3</strain>
    </source>
</reference>
<evidence type="ECO:0000256" key="3">
    <source>
        <dbReference type="ARBA" id="ARBA00020552"/>
    </source>
</evidence>
<keyword evidence="5" id="KW-0430">Lectin</keyword>
<dbReference type="GO" id="GO:0016020">
    <property type="term" value="C:membrane"/>
    <property type="evidence" value="ECO:0007669"/>
    <property type="project" value="UniProtKB-SubCell"/>
</dbReference>